<dbReference type="RefSeq" id="WP_131479056.1">
    <property type="nucleotide sequence ID" value="NZ_SJDL01000004.1"/>
</dbReference>
<dbReference type="InterPro" id="IPR016174">
    <property type="entry name" value="Di-haem_cyt_TM"/>
</dbReference>
<dbReference type="InterPro" id="IPR011577">
    <property type="entry name" value="Cyt_b561_bac/Ni-Hgenase"/>
</dbReference>
<dbReference type="PANTHER" id="PTHR30485">
    <property type="entry name" value="NI/FE-HYDROGENASE 1 B-TYPE CYTOCHROME SUBUNIT"/>
    <property type="match status" value="1"/>
</dbReference>
<keyword evidence="4 6" id="KW-1133">Transmembrane helix</keyword>
<evidence type="ECO:0000313" key="8">
    <source>
        <dbReference type="EMBL" id="TBW58446.1"/>
    </source>
</evidence>
<feature type="transmembrane region" description="Helical" evidence="6">
    <location>
        <begin position="21"/>
        <end position="38"/>
    </location>
</feature>
<keyword evidence="5 6" id="KW-0472">Membrane</keyword>
<dbReference type="EMBL" id="SJDL01000004">
    <property type="protein sequence ID" value="TBW58446.1"/>
    <property type="molecule type" value="Genomic_DNA"/>
</dbReference>
<comment type="subcellular location">
    <subcellularLocation>
        <location evidence="1">Cell membrane</location>
        <topology evidence="1">Multi-pass membrane protein</topology>
    </subcellularLocation>
</comment>
<evidence type="ECO:0000259" key="7">
    <source>
        <dbReference type="Pfam" id="PF01292"/>
    </source>
</evidence>
<evidence type="ECO:0000256" key="6">
    <source>
        <dbReference type="SAM" id="Phobius"/>
    </source>
</evidence>
<gene>
    <name evidence="8" type="ORF">EZI54_03420</name>
</gene>
<protein>
    <recommendedName>
        <fullName evidence="7">Cytochrome b561 bacterial/Ni-hydrogenase domain-containing protein</fullName>
    </recommendedName>
</protein>
<dbReference type="SUPFAM" id="SSF81342">
    <property type="entry name" value="Transmembrane di-heme cytochromes"/>
    <property type="match status" value="1"/>
</dbReference>
<keyword evidence="9" id="KW-1185">Reference proteome</keyword>
<name>A0ABY1ZPC5_9GAMM</name>
<dbReference type="Proteomes" id="UP000313645">
    <property type="component" value="Unassembled WGS sequence"/>
</dbReference>
<evidence type="ECO:0000256" key="3">
    <source>
        <dbReference type="ARBA" id="ARBA00022692"/>
    </source>
</evidence>
<evidence type="ECO:0000256" key="2">
    <source>
        <dbReference type="ARBA" id="ARBA00022475"/>
    </source>
</evidence>
<evidence type="ECO:0000313" key="9">
    <source>
        <dbReference type="Proteomes" id="UP000313645"/>
    </source>
</evidence>
<keyword evidence="3 6" id="KW-0812">Transmembrane</keyword>
<dbReference type="Gene3D" id="1.20.950.20">
    <property type="entry name" value="Transmembrane di-heme cytochromes, Chain C"/>
    <property type="match status" value="1"/>
</dbReference>
<organism evidence="8 9">
    <name type="scientific">Marinobacter halodurans</name>
    <dbReference type="NCBI Taxonomy" id="2528979"/>
    <lineage>
        <taxon>Bacteria</taxon>
        <taxon>Pseudomonadati</taxon>
        <taxon>Pseudomonadota</taxon>
        <taxon>Gammaproteobacteria</taxon>
        <taxon>Pseudomonadales</taxon>
        <taxon>Marinobacteraceae</taxon>
        <taxon>Marinobacter</taxon>
    </lineage>
</organism>
<accession>A0ABY1ZPC5</accession>
<feature type="transmembrane region" description="Helical" evidence="6">
    <location>
        <begin position="228"/>
        <end position="249"/>
    </location>
</feature>
<dbReference type="InterPro" id="IPR051542">
    <property type="entry name" value="Hydrogenase_cytochrome"/>
</dbReference>
<evidence type="ECO:0000256" key="1">
    <source>
        <dbReference type="ARBA" id="ARBA00004651"/>
    </source>
</evidence>
<dbReference type="Pfam" id="PF01292">
    <property type="entry name" value="Ni_hydr_CYTB"/>
    <property type="match status" value="1"/>
</dbReference>
<evidence type="ECO:0000256" key="5">
    <source>
        <dbReference type="ARBA" id="ARBA00023136"/>
    </source>
</evidence>
<comment type="caution">
    <text evidence="8">The sequence shown here is derived from an EMBL/GenBank/DDBJ whole genome shotgun (WGS) entry which is preliminary data.</text>
</comment>
<sequence>MARARLRTVYRHPLPVRIGHWVNALCLFILLLSGLQIFNAHPHLYWGSASNFEAPWLSIDYHWSRDDGYSGRTQVYGWQADTTGVLGASPGRNGELEGRAFPSWLTIPGSRWLAMGRSWHFFFAWILVINASLFLIWALFAGHLRRLIPTLEDWRGFGQSVLDHLRLRHPTGEAATRYNILQKLAYLTVIFGLGGLIVLTGLCMSPRMDTVLEPVLEFFGGRQSARSIHFLAAGGLVLFVAIHLFEVIVSGPVNQLRSMITGFFRYRDEPATDSATTRETRHDG</sequence>
<dbReference type="PANTHER" id="PTHR30485:SF1">
    <property type="entry name" value="CYTOCHROME YDHU-RELATED"/>
    <property type="match status" value="1"/>
</dbReference>
<evidence type="ECO:0000256" key="4">
    <source>
        <dbReference type="ARBA" id="ARBA00022989"/>
    </source>
</evidence>
<feature type="domain" description="Cytochrome b561 bacterial/Ni-hydrogenase" evidence="7">
    <location>
        <begin position="11"/>
        <end position="262"/>
    </location>
</feature>
<keyword evidence="2" id="KW-1003">Cell membrane</keyword>
<feature type="transmembrane region" description="Helical" evidence="6">
    <location>
        <begin position="184"/>
        <end position="208"/>
    </location>
</feature>
<proteinExistence type="predicted"/>
<reference evidence="8 9" key="1">
    <citation type="submission" date="2019-02" db="EMBL/GenBank/DDBJ databases">
        <title>Marinobacter halodurans sp. nov., a marine bacterium isolated from sea tidal flat.</title>
        <authorList>
            <person name="Yoo Y."/>
            <person name="Lee D.W."/>
            <person name="Kim B.S."/>
            <person name="Kim J.-J."/>
        </authorList>
    </citation>
    <scope>NUCLEOTIDE SEQUENCE [LARGE SCALE GENOMIC DNA]</scope>
    <source>
        <strain evidence="8 9">YJ-S3-2</strain>
    </source>
</reference>
<feature type="transmembrane region" description="Helical" evidence="6">
    <location>
        <begin position="119"/>
        <end position="140"/>
    </location>
</feature>